<name>A0A9Q0IKQ3_9TELE</name>
<dbReference type="AlphaFoldDB" id="A0A9Q0IKQ3"/>
<protein>
    <submittedName>
        <fullName evidence="2">Uncharacterized protein</fullName>
    </submittedName>
</protein>
<comment type="caution">
    <text evidence="2">The sequence shown here is derived from an EMBL/GenBank/DDBJ whole genome shotgun (WGS) entry which is preliminary data.</text>
</comment>
<evidence type="ECO:0000313" key="3">
    <source>
        <dbReference type="Proteomes" id="UP001148018"/>
    </source>
</evidence>
<feature type="region of interest" description="Disordered" evidence="1">
    <location>
        <begin position="1"/>
        <end position="29"/>
    </location>
</feature>
<evidence type="ECO:0000313" key="2">
    <source>
        <dbReference type="EMBL" id="KAJ3602394.1"/>
    </source>
</evidence>
<evidence type="ECO:0000256" key="1">
    <source>
        <dbReference type="SAM" id="MobiDB-lite"/>
    </source>
</evidence>
<organism evidence="2 3">
    <name type="scientific">Muraenolepis orangiensis</name>
    <name type="common">Patagonian moray cod</name>
    <dbReference type="NCBI Taxonomy" id="630683"/>
    <lineage>
        <taxon>Eukaryota</taxon>
        <taxon>Metazoa</taxon>
        <taxon>Chordata</taxon>
        <taxon>Craniata</taxon>
        <taxon>Vertebrata</taxon>
        <taxon>Euteleostomi</taxon>
        <taxon>Actinopterygii</taxon>
        <taxon>Neopterygii</taxon>
        <taxon>Teleostei</taxon>
        <taxon>Neoteleostei</taxon>
        <taxon>Acanthomorphata</taxon>
        <taxon>Zeiogadaria</taxon>
        <taxon>Gadariae</taxon>
        <taxon>Gadiformes</taxon>
        <taxon>Muraenolepidoidei</taxon>
        <taxon>Muraenolepididae</taxon>
        <taxon>Muraenolepis</taxon>
    </lineage>
</organism>
<dbReference type="EMBL" id="JANIIK010000046">
    <property type="protein sequence ID" value="KAJ3602394.1"/>
    <property type="molecule type" value="Genomic_DNA"/>
</dbReference>
<dbReference type="Proteomes" id="UP001148018">
    <property type="component" value="Unassembled WGS sequence"/>
</dbReference>
<sequence>MDITGEHSTDIADVPSVHTPDITGVPIGDRDGHGTLFTRALVWWPPSKDMERVYALSVRPAHLHMG</sequence>
<accession>A0A9Q0IKQ3</accession>
<reference evidence="2" key="1">
    <citation type="submission" date="2022-07" db="EMBL/GenBank/DDBJ databases">
        <title>Chromosome-level genome of Muraenolepis orangiensis.</title>
        <authorList>
            <person name="Kim J."/>
        </authorList>
    </citation>
    <scope>NUCLEOTIDE SEQUENCE</scope>
    <source>
        <strain evidence="2">KU_S4_2022</strain>
        <tissue evidence="2">Muscle</tissue>
    </source>
</reference>
<proteinExistence type="predicted"/>
<keyword evidence="3" id="KW-1185">Reference proteome</keyword>
<gene>
    <name evidence="2" type="ORF">NHX12_030149</name>
</gene>
<feature type="compositionally biased region" description="Basic and acidic residues" evidence="1">
    <location>
        <begin position="1"/>
        <end position="10"/>
    </location>
</feature>